<dbReference type="Proteomes" id="UP000030980">
    <property type="component" value="Unassembled WGS sequence"/>
</dbReference>
<name>A0A0B3BP48_9PSED</name>
<evidence type="ECO:0000313" key="2">
    <source>
        <dbReference type="Proteomes" id="UP000030980"/>
    </source>
</evidence>
<dbReference type="OrthoDB" id="7063376at2"/>
<dbReference type="EMBL" id="JTAK01000004">
    <property type="protein sequence ID" value="KHO64400.1"/>
    <property type="molecule type" value="Genomic_DNA"/>
</dbReference>
<proteinExistence type="predicted"/>
<sequence>MNLHELTARARAGQIEGANLVCLEGGAYLIEARVGSRLLPLLDAEGQLLKVLSLEQARDLLKGVPMTLELEQADASEEMCGLRETPLRSHPAG</sequence>
<dbReference type="RefSeq" id="WP_039606502.1">
    <property type="nucleotide sequence ID" value="NZ_FMUP01000002.1"/>
</dbReference>
<evidence type="ECO:0000313" key="1">
    <source>
        <dbReference type="EMBL" id="KHO64400.1"/>
    </source>
</evidence>
<protein>
    <recommendedName>
        <fullName evidence="3">Cation transporter</fullName>
    </recommendedName>
</protein>
<comment type="caution">
    <text evidence="1">The sequence shown here is derived from an EMBL/GenBank/DDBJ whole genome shotgun (WGS) entry which is preliminary data.</text>
</comment>
<dbReference type="InterPro" id="IPR045508">
    <property type="entry name" value="DUF6482"/>
</dbReference>
<dbReference type="STRING" id="706570.PT85_09290"/>
<accession>A0A0B3BP48</accession>
<dbReference type="Pfam" id="PF20090">
    <property type="entry name" value="DUF6482"/>
    <property type="match status" value="1"/>
</dbReference>
<organism evidence="1 2">
    <name type="scientific">Pseudomonas flexibilis</name>
    <dbReference type="NCBI Taxonomy" id="706570"/>
    <lineage>
        <taxon>Bacteria</taxon>
        <taxon>Pseudomonadati</taxon>
        <taxon>Pseudomonadota</taxon>
        <taxon>Gammaproteobacteria</taxon>
        <taxon>Pseudomonadales</taxon>
        <taxon>Pseudomonadaceae</taxon>
        <taxon>Pseudomonas</taxon>
    </lineage>
</organism>
<keyword evidence="2" id="KW-1185">Reference proteome</keyword>
<reference evidence="1 2" key="1">
    <citation type="submission" date="2014-11" db="EMBL/GenBank/DDBJ databases">
        <title>Genome sequence of Pseudomonas tuomuerensis JCM 14085.</title>
        <authorList>
            <person name="Shin S.-K."/>
            <person name="Yi H."/>
        </authorList>
    </citation>
    <scope>NUCLEOTIDE SEQUENCE [LARGE SCALE GENOMIC DNA]</scope>
    <source>
        <strain evidence="1 2">JCM 14085</strain>
    </source>
</reference>
<gene>
    <name evidence="1" type="ORF">PT85_09290</name>
</gene>
<dbReference type="AlphaFoldDB" id="A0A0B3BP48"/>
<evidence type="ECO:0008006" key="3">
    <source>
        <dbReference type="Google" id="ProtNLM"/>
    </source>
</evidence>